<evidence type="ECO:0000256" key="1">
    <source>
        <dbReference type="SAM" id="MobiDB-lite"/>
    </source>
</evidence>
<dbReference type="RefSeq" id="WP_139598846.1">
    <property type="nucleotide sequence ID" value="NZ_VDDC01000020.1"/>
</dbReference>
<comment type="caution">
    <text evidence="3">The sequence shown here is derived from an EMBL/GenBank/DDBJ whole genome shotgun (WGS) entry which is preliminary data.</text>
</comment>
<keyword evidence="4" id="KW-1185">Reference proteome</keyword>
<feature type="compositionally biased region" description="Low complexity" evidence="1">
    <location>
        <begin position="7"/>
        <end position="20"/>
    </location>
</feature>
<accession>A0A5C4R5U1</accession>
<evidence type="ECO:0000313" key="3">
    <source>
        <dbReference type="EMBL" id="TNH39054.1"/>
    </source>
</evidence>
<dbReference type="GO" id="GO:0006071">
    <property type="term" value="P:glycerol metabolic process"/>
    <property type="evidence" value="ECO:0007669"/>
    <property type="project" value="InterPro"/>
</dbReference>
<proteinExistence type="predicted"/>
<dbReference type="SUPFAM" id="SSF101473">
    <property type="entry name" value="DhaL-like"/>
    <property type="match status" value="1"/>
</dbReference>
<dbReference type="Pfam" id="PF02734">
    <property type="entry name" value="Dak2"/>
    <property type="match status" value="1"/>
</dbReference>
<organism evidence="3 4">
    <name type="scientific">Paracoccus haeundaensis</name>
    <dbReference type="NCBI Taxonomy" id="225362"/>
    <lineage>
        <taxon>Bacteria</taxon>
        <taxon>Pseudomonadati</taxon>
        <taxon>Pseudomonadota</taxon>
        <taxon>Alphaproteobacteria</taxon>
        <taxon>Rhodobacterales</taxon>
        <taxon>Paracoccaceae</taxon>
        <taxon>Paracoccus</taxon>
    </lineage>
</organism>
<dbReference type="AlphaFoldDB" id="A0A5C4R5U1"/>
<dbReference type="GO" id="GO:0004371">
    <property type="term" value="F:glycerone kinase activity"/>
    <property type="evidence" value="ECO:0007669"/>
    <property type="project" value="InterPro"/>
</dbReference>
<dbReference type="Proteomes" id="UP000304880">
    <property type="component" value="Unassembled WGS sequence"/>
</dbReference>
<dbReference type="InterPro" id="IPR036117">
    <property type="entry name" value="DhaL_dom_sf"/>
</dbReference>
<feature type="region of interest" description="Disordered" evidence="1">
    <location>
        <begin position="1"/>
        <end position="24"/>
    </location>
</feature>
<reference evidence="3 4" key="1">
    <citation type="submission" date="2019-06" db="EMBL/GenBank/DDBJ databases">
        <authorList>
            <person name="Li J."/>
        </authorList>
    </citation>
    <scope>NUCLEOTIDE SEQUENCE [LARGE SCALE GENOMIC DNA]</scope>
    <source>
        <strain evidence="3 4">CGMCC 1.8012</strain>
    </source>
</reference>
<protein>
    <submittedName>
        <fullName evidence="3">DAK2 domain-containing protein</fullName>
    </submittedName>
</protein>
<dbReference type="PROSITE" id="PS51480">
    <property type="entry name" value="DHAL"/>
    <property type="match status" value="1"/>
</dbReference>
<name>A0A5C4R5U1_9RHOB</name>
<dbReference type="InterPro" id="IPR004007">
    <property type="entry name" value="DhaL_dom"/>
</dbReference>
<feature type="non-terminal residue" evidence="3">
    <location>
        <position position="1"/>
    </location>
</feature>
<evidence type="ECO:0000313" key="4">
    <source>
        <dbReference type="Proteomes" id="UP000304880"/>
    </source>
</evidence>
<evidence type="ECO:0000259" key="2">
    <source>
        <dbReference type="PROSITE" id="PS51480"/>
    </source>
</evidence>
<dbReference type="EMBL" id="VDDC01000020">
    <property type="protein sequence ID" value="TNH39054.1"/>
    <property type="molecule type" value="Genomic_DNA"/>
</dbReference>
<dbReference type="Gene3D" id="1.25.40.340">
    <property type="match status" value="1"/>
</dbReference>
<sequence length="56" mass="5749">AADGAQATRAMMASRGRAARLGPRSVGHLDPGAVSAAALLDSLAHWARRRAEGSRP</sequence>
<gene>
    <name evidence="3" type="ORF">FHD67_12350</name>
</gene>
<feature type="domain" description="DhaL" evidence="2">
    <location>
        <begin position="1"/>
        <end position="45"/>
    </location>
</feature>